<protein>
    <submittedName>
        <fullName evidence="2">Uncharacterized protein</fullName>
    </submittedName>
</protein>
<sequence>MAEKLIVISLDFNPIATKAQCGNLQKFDFTGFTITVTTTEKIIPPFPVCSTLALGNLTTGDLPVTAEGKQRRKPPGARISLMSLGHGRFCTHTDSKGKEKANIPTNFFHLQVRFFIFAATLTVTLATFGKEHVHIRIHVPEIIQHDEKKVIKYEDHGGHDHGGGGGGGGGDHTVIITSPGGGHGGGFGGGFGGGHGGFGGGHGGHGGGGFSSFGGGGGGHGGGGGFG</sequence>
<feature type="region of interest" description="Disordered" evidence="1">
    <location>
        <begin position="154"/>
        <end position="179"/>
    </location>
</feature>
<name>A0AA40FLL1_9HYME</name>
<accession>A0AA40FLL1</accession>
<comment type="caution">
    <text evidence="2">The sequence shown here is derived from an EMBL/GenBank/DDBJ whole genome shotgun (WGS) entry which is preliminary data.</text>
</comment>
<evidence type="ECO:0000313" key="2">
    <source>
        <dbReference type="EMBL" id="KAK1121437.1"/>
    </source>
</evidence>
<gene>
    <name evidence="2" type="ORF">K0M31_010239</name>
</gene>
<keyword evidence="3" id="KW-1185">Reference proteome</keyword>
<evidence type="ECO:0000256" key="1">
    <source>
        <dbReference type="SAM" id="MobiDB-lite"/>
    </source>
</evidence>
<evidence type="ECO:0000313" key="3">
    <source>
        <dbReference type="Proteomes" id="UP001177670"/>
    </source>
</evidence>
<proteinExistence type="predicted"/>
<dbReference type="Proteomes" id="UP001177670">
    <property type="component" value="Unassembled WGS sequence"/>
</dbReference>
<dbReference type="AlphaFoldDB" id="A0AA40FLL1"/>
<reference evidence="2" key="1">
    <citation type="submission" date="2021-10" db="EMBL/GenBank/DDBJ databases">
        <title>Melipona bicolor Genome sequencing and assembly.</title>
        <authorList>
            <person name="Araujo N.S."/>
            <person name="Arias M.C."/>
        </authorList>
    </citation>
    <scope>NUCLEOTIDE SEQUENCE</scope>
    <source>
        <strain evidence="2">USP_2M_L1-L4_2017</strain>
        <tissue evidence="2">Whole body</tissue>
    </source>
</reference>
<dbReference type="EMBL" id="JAHYIQ010000026">
    <property type="protein sequence ID" value="KAK1121437.1"/>
    <property type="molecule type" value="Genomic_DNA"/>
</dbReference>
<organism evidence="2 3">
    <name type="scientific">Melipona bicolor</name>
    <dbReference type="NCBI Taxonomy" id="60889"/>
    <lineage>
        <taxon>Eukaryota</taxon>
        <taxon>Metazoa</taxon>
        <taxon>Ecdysozoa</taxon>
        <taxon>Arthropoda</taxon>
        <taxon>Hexapoda</taxon>
        <taxon>Insecta</taxon>
        <taxon>Pterygota</taxon>
        <taxon>Neoptera</taxon>
        <taxon>Endopterygota</taxon>
        <taxon>Hymenoptera</taxon>
        <taxon>Apocrita</taxon>
        <taxon>Aculeata</taxon>
        <taxon>Apoidea</taxon>
        <taxon>Anthophila</taxon>
        <taxon>Apidae</taxon>
        <taxon>Melipona</taxon>
    </lineage>
</organism>
<feature type="non-terminal residue" evidence="2">
    <location>
        <position position="227"/>
    </location>
</feature>